<comment type="catalytic activity">
    <reaction evidence="8">
        <text>NADH + H2O = reduced beta-nicotinamide D-ribonucleotide + AMP + 2 H(+)</text>
        <dbReference type="Rhea" id="RHEA:48868"/>
        <dbReference type="ChEBI" id="CHEBI:15377"/>
        <dbReference type="ChEBI" id="CHEBI:15378"/>
        <dbReference type="ChEBI" id="CHEBI:57945"/>
        <dbReference type="ChEBI" id="CHEBI:90832"/>
        <dbReference type="ChEBI" id="CHEBI:456215"/>
        <dbReference type="EC" id="3.6.1.22"/>
    </reaction>
</comment>
<organism evidence="10 11">
    <name type="scientific">Parachitinimonas caeni</name>
    <dbReference type="NCBI Taxonomy" id="3031301"/>
    <lineage>
        <taxon>Bacteria</taxon>
        <taxon>Pseudomonadati</taxon>
        <taxon>Pseudomonadota</taxon>
        <taxon>Betaproteobacteria</taxon>
        <taxon>Neisseriales</taxon>
        <taxon>Chitinibacteraceae</taxon>
        <taxon>Parachitinimonas</taxon>
    </lineage>
</organism>
<feature type="binding site" evidence="8">
    <location>
        <begin position="209"/>
        <end position="216"/>
    </location>
    <ligand>
        <name>substrate</name>
    </ligand>
</feature>
<reference evidence="10" key="1">
    <citation type="submission" date="2023-03" db="EMBL/GenBank/DDBJ databases">
        <title>Chitinimonas shenzhenensis gen. nov., sp. nov., a novel member of family Burkholderiaceae isolated from activated sludge collected in Shen Zhen, China.</title>
        <authorList>
            <person name="Wang X."/>
        </authorList>
    </citation>
    <scope>NUCLEOTIDE SEQUENCE</scope>
    <source>
        <strain evidence="10">DQS-5</strain>
    </source>
</reference>
<evidence type="ECO:0000259" key="9">
    <source>
        <dbReference type="PROSITE" id="PS51462"/>
    </source>
</evidence>
<dbReference type="InterPro" id="IPR022925">
    <property type="entry name" value="RNA_Hydrolase_NudC"/>
</dbReference>
<evidence type="ECO:0000256" key="1">
    <source>
        <dbReference type="ARBA" id="ARBA00009595"/>
    </source>
</evidence>
<dbReference type="InterPro" id="IPR050241">
    <property type="entry name" value="NAD-cap_RNA_hydrolase_NudC"/>
</dbReference>
<dbReference type="EMBL" id="JARRAF010000009">
    <property type="protein sequence ID" value="MDK2124317.1"/>
    <property type="molecule type" value="Genomic_DNA"/>
</dbReference>
<dbReference type="RefSeq" id="WP_284100628.1">
    <property type="nucleotide sequence ID" value="NZ_JARRAF010000009.1"/>
</dbReference>
<feature type="binding site" evidence="8">
    <location>
        <position position="195"/>
    </location>
    <ligand>
        <name>a divalent metal cation</name>
        <dbReference type="ChEBI" id="CHEBI:60240"/>
        <label>3</label>
    </ligand>
</feature>
<dbReference type="PANTHER" id="PTHR42904">
    <property type="entry name" value="NUDIX HYDROLASE, NUDC SUBFAMILY"/>
    <property type="match status" value="1"/>
</dbReference>
<feature type="binding site" evidence="8">
    <location>
        <position position="236"/>
    </location>
    <ligand>
        <name>a divalent metal cation</name>
        <dbReference type="ChEBI" id="CHEBI:60240"/>
        <label>1</label>
    </ligand>
</feature>
<evidence type="ECO:0000256" key="8">
    <source>
        <dbReference type="HAMAP-Rule" id="MF_00297"/>
    </source>
</evidence>
<comment type="function">
    <text evidence="8">mRNA decapping enzyme that specifically removes the nicotinamide adenine dinucleotide (NAD) cap from a subset of mRNAs by hydrolyzing the diphosphate linkage to produce nicotinamide mononucleotide (NMN) and 5' monophosphate mRNA. The NAD-cap is present at the 5'-end of some mRNAs and stabilizes RNA against 5'-processing. Has preference for mRNAs with a 5'-end purine. Catalyzes the hydrolysis of a broad range of dinucleotide pyrophosphates.</text>
</comment>
<dbReference type="PANTHER" id="PTHR42904:SF6">
    <property type="entry name" value="NAD-CAPPED RNA HYDROLASE NUDT12"/>
    <property type="match status" value="1"/>
</dbReference>
<feature type="binding site" evidence="8">
    <location>
        <position position="236"/>
    </location>
    <ligand>
        <name>a divalent metal cation</name>
        <dbReference type="ChEBI" id="CHEBI:60240"/>
        <label>3</label>
    </ligand>
</feature>
<dbReference type="Pfam" id="PF00293">
    <property type="entry name" value="NUDIX"/>
    <property type="match status" value="1"/>
</dbReference>
<comment type="similarity">
    <text evidence="1 8">Belongs to the Nudix hydrolase family. NudC subfamily.</text>
</comment>
<feature type="domain" description="Nudix hydrolase" evidence="9">
    <location>
        <begin position="142"/>
        <end position="265"/>
    </location>
</feature>
<dbReference type="InterPro" id="IPR000086">
    <property type="entry name" value="NUDIX_hydrolase_dom"/>
</dbReference>
<dbReference type="InterPro" id="IPR015376">
    <property type="entry name" value="Znr_NADH_PPase"/>
</dbReference>
<dbReference type="EC" id="3.6.1.-" evidence="8"/>
<keyword evidence="11" id="KW-1185">Reference proteome</keyword>
<dbReference type="InterPro" id="IPR020084">
    <property type="entry name" value="NUDIX_hydrolase_CS"/>
</dbReference>
<dbReference type="InterPro" id="IPR049734">
    <property type="entry name" value="NudC-like_C"/>
</dbReference>
<dbReference type="Pfam" id="PF09297">
    <property type="entry name" value="Zn_ribbon_NUD"/>
    <property type="match status" value="1"/>
</dbReference>
<evidence type="ECO:0000256" key="4">
    <source>
        <dbReference type="ARBA" id="ARBA00022842"/>
    </source>
</evidence>
<dbReference type="Proteomes" id="UP001172778">
    <property type="component" value="Unassembled WGS sequence"/>
</dbReference>
<keyword evidence="2 8" id="KW-0479">Metal-binding</keyword>
<feature type="binding site" evidence="8">
    <location>
        <position position="128"/>
    </location>
    <ligand>
        <name>substrate</name>
    </ligand>
</feature>
<accession>A0ABT7E086</accession>
<dbReference type="NCBIfam" id="NF001299">
    <property type="entry name" value="PRK00241.1"/>
    <property type="match status" value="1"/>
</dbReference>
<keyword evidence="4 8" id="KW-0460">Magnesium</keyword>
<keyword evidence="5 8" id="KW-0520">NAD</keyword>
<sequence>MPNEPDFNFTPASQRPAELTGITFWFHFWQGRLILGDGPTSVPQQRLPGSDDAHAHYIGRLGEFDCLALALTEAPPDSWQAVPLRQGMMGLPPELAAAAGRAAQVVEWDRSHRFCGACGHPTERKPHEYCRVCMACGQSAYPRISPAMMALVVRGRELLLARSPNFPPGRYSALAGFVEPGESLEQCVAREVQEEVGLKIKQLRYFGSQPWPFPHSLMLAFTAEYDSGDITPQPGEIEDARWFDIDALPELPPPFSISGRLIAATIARLRQSDNPEPA</sequence>
<comment type="cofactor">
    <cofactor evidence="8">
        <name>Mg(2+)</name>
        <dbReference type="ChEBI" id="CHEBI:18420"/>
    </cofactor>
    <cofactor evidence="8">
        <name>Mn(2+)</name>
        <dbReference type="ChEBI" id="CHEBI:29035"/>
    </cofactor>
    <text evidence="8">Divalent metal cations. Mg(2+) or Mn(2+).</text>
</comment>
<feature type="binding site" evidence="8">
    <location>
        <position position="136"/>
    </location>
    <ligand>
        <name>Zn(2+)</name>
        <dbReference type="ChEBI" id="CHEBI:29105"/>
    </ligand>
</feature>
<comment type="catalytic activity">
    <reaction evidence="7">
        <text>a 5'-end NAD(+)-phospho-ribonucleoside in mRNA + H2O = a 5'-end phospho-adenosine-phospho-ribonucleoside in mRNA + beta-nicotinamide D-ribonucleotide + 2 H(+)</text>
        <dbReference type="Rhea" id="RHEA:60876"/>
        <dbReference type="Rhea" id="RHEA-COMP:15698"/>
        <dbReference type="Rhea" id="RHEA-COMP:15719"/>
        <dbReference type="ChEBI" id="CHEBI:14649"/>
        <dbReference type="ChEBI" id="CHEBI:15377"/>
        <dbReference type="ChEBI" id="CHEBI:15378"/>
        <dbReference type="ChEBI" id="CHEBI:144029"/>
        <dbReference type="ChEBI" id="CHEBI:144051"/>
    </reaction>
    <physiologicalReaction direction="left-to-right" evidence="7">
        <dbReference type="Rhea" id="RHEA:60877"/>
    </physiologicalReaction>
</comment>
<dbReference type="PROSITE" id="PS00893">
    <property type="entry name" value="NUDIX_BOX"/>
    <property type="match status" value="1"/>
</dbReference>
<keyword evidence="8" id="KW-0862">Zinc</keyword>
<evidence type="ECO:0000256" key="3">
    <source>
        <dbReference type="ARBA" id="ARBA00022801"/>
    </source>
</evidence>
<dbReference type="Gene3D" id="3.90.79.20">
    <property type="match status" value="1"/>
</dbReference>
<evidence type="ECO:0000256" key="7">
    <source>
        <dbReference type="ARBA" id="ARBA00023679"/>
    </source>
</evidence>
<gene>
    <name evidence="8 10" type="primary">nudC</name>
    <name evidence="10" type="ORF">PZA18_09670</name>
</gene>
<keyword evidence="6 8" id="KW-0464">Manganese</keyword>
<keyword evidence="3 8" id="KW-0378">Hydrolase</keyword>
<feature type="binding site" evidence="8">
    <location>
        <position position="115"/>
    </location>
    <ligand>
        <name>Zn(2+)</name>
        <dbReference type="ChEBI" id="CHEBI:29105"/>
    </ligand>
</feature>
<dbReference type="InterPro" id="IPR015375">
    <property type="entry name" value="NADH_PPase-like_N"/>
</dbReference>
<feature type="binding site" evidence="8">
    <location>
        <position position="195"/>
    </location>
    <ligand>
        <name>a divalent metal cation</name>
        <dbReference type="ChEBI" id="CHEBI:60240"/>
        <label>1</label>
    </ligand>
</feature>
<evidence type="ECO:0000256" key="2">
    <source>
        <dbReference type="ARBA" id="ARBA00022723"/>
    </source>
</evidence>
<comment type="caution">
    <text evidence="10">The sequence shown here is derived from an EMBL/GenBank/DDBJ whole genome shotgun (WGS) entry which is preliminary data.</text>
</comment>
<dbReference type="HAMAP" id="MF_00297">
    <property type="entry name" value="Nudix_NudC"/>
    <property type="match status" value="1"/>
</dbReference>
<feature type="binding site" evidence="8">
    <location>
        <position position="85"/>
    </location>
    <ligand>
        <name>substrate</name>
    </ligand>
</feature>
<evidence type="ECO:0000256" key="6">
    <source>
        <dbReference type="ARBA" id="ARBA00023211"/>
    </source>
</evidence>
<comment type="caution">
    <text evidence="8">Lacks conserved residue(s) required for the propagation of feature annotation.</text>
</comment>
<dbReference type="PROSITE" id="PS51462">
    <property type="entry name" value="NUDIX"/>
    <property type="match status" value="1"/>
</dbReference>
<feature type="binding site" evidence="8">
    <location>
        <position position="191"/>
    </location>
    <ligand>
        <name>a divalent metal cation</name>
        <dbReference type="ChEBI" id="CHEBI:60240"/>
        <label>3</label>
    </ligand>
</feature>
<dbReference type="SUPFAM" id="SSF55811">
    <property type="entry name" value="Nudix"/>
    <property type="match status" value="2"/>
</dbReference>
<feature type="binding site" evidence="8">
    <location>
        <position position="191"/>
    </location>
    <ligand>
        <name>a divalent metal cation</name>
        <dbReference type="ChEBI" id="CHEBI:60240"/>
        <label>2</label>
    </ligand>
</feature>
<feature type="binding site" evidence="8">
    <location>
        <position position="133"/>
    </location>
    <ligand>
        <name>Zn(2+)</name>
        <dbReference type="ChEBI" id="CHEBI:29105"/>
    </ligand>
</feature>
<dbReference type="InterPro" id="IPR015797">
    <property type="entry name" value="NUDIX_hydrolase-like_dom_sf"/>
</dbReference>
<dbReference type="Gene3D" id="3.90.79.10">
    <property type="entry name" value="Nucleoside Triphosphate Pyrophosphohydrolase"/>
    <property type="match status" value="1"/>
</dbReference>
<dbReference type="GO" id="GO:0016787">
    <property type="term" value="F:hydrolase activity"/>
    <property type="evidence" value="ECO:0007669"/>
    <property type="project" value="UniProtKB-KW"/>
</dbReference>
<evidence type="ECO:0000313" key="10">
    <source>
        <dbReference type="EMBL" id="MDK2124317.1"/>
    </source>
</evidence>
<dbReference type="CDD" id="cd03429">
    <property type="entry name" value="NUDIX_NADH_pyrophosphatase_Nudt13"/>
    <property type="match status" value="1"/>
</dbReference>
<feature type="binding site" evidence="8">
    <location>
        <position position="141"/>
    </location>
    <ligand>
        <name>substrate</name>
    </ligand>
</feature>
<dbReference type="EC" id="3.6.1.22" evidence="8"/>
<feature type="binding site" evidence="8">
    <location>
        <position position="175"/>
    </location>
    <ligand>
        <name>a divalent metal cation</name>
        <dbReference type="ChEBI" id="CHEBI:60240"/>
        <label>1</label>
    </ligand>
</feature>
<comment type="catalytic activity">
    <reaction evidence="8">
        <text>NAD(+) + H2O = beta-nicotinamide D-ribonucleotide + AMP + 2 H(+)</text>
        <dbReference type="Rhea" id="RHEA:11800"/>
        <dbReference type="ChEBI" id="CHEBI:14649"/>
        <dbReference type="ChEBI" id="CHEBI:15377"/>
        <dbReference type="ChEBI" id="CHEBI:15378"/>
        <dbReference type="ChEBI" id="CHEBI:57540"/>
        <dbReference type="ChEBI" id="CHEBI:456215"/>
        <dbReference type="EC" id="3.6.1.22"/>
    </reaction>
</comment>
<evidence type="ECO:0000313" key="11">
    <source>
        <dbReference type="Proteomes" id="UP001172778"/>
    </source>
</evidence>
<dbReference type="Pfam" id="PF09296">
    <property type="entry name" value="NUDIX-like"/>
    <property type="match status" value="1"/>
</dbReference>
<proteinExistence type="inferred from homology"/>
<protein>
    <recommendedName>
        <fullName evidence="8">NAD-capped RNA hydrolase NudC</fullName>
        <shortName evidence="8">DeNADding enzyme NudC</shortName>
        <ecNumber evidence="8">3.6.1.-</ecNumber>
    </recommendedName>
    <alternativeName>
        <fullName evidence="8">NADH pyrophosphatase</fullName>
        <ecNumber evidence="8">3.6.1.22</ecNumber>
    </alternativeName>
</protein>
<name>A0ABT7E086_9NEIS</name>
<comment type="subunit">
    <text evidence="8">Homodimer.</text>
</comment>
<feature type="short sequence motif" description="Nudix box" evidence="8">
    <location>
        <begin position="176"/>
        <end position="197"/>
    </location>
</feature>
<feature type="binding site" evidence="8">
    <location>
        <position position="118"/>
    </location>
    <ligand>
        <name>Zn(2+)</name>
        <dbReference type="ChEBI" id="CHEBI:29105"/>
    </ligand>
</feature>
<evidence type="ECO:0000256" key="5">
    <source>
        <dbReference type="ARBA" id="ARBA00023027"/>
    </source>
</evidence>
<comment type="cofactor">
    <cofactor evidence="8">
        <name>Zn(2+)</name>
        <dbReference type="ChEBI" id="CHEBI:29105"/>
    </cofactor>
    <text evidence="8">Binds 1 zinc ion per subunit.</text>
</comment>